<evidence type="ECO:0000313" key="3">
    <source>
        <dbReference type="EMBL" id="ABO99282.1"/>
    </source>
</evidence>
<dbReference type="RefSeq" id="XP_001422906.1">
    <property type="nucleotide sequence ID" value="XM_001422869.1"/>
</dbReference>
<dbReference type="RefSeq" id="XP_001420989.1">
    <property type="nucleotide sequence ID" value="XM_001420952.1"/>
</dbReference>
<dbReference type="SUPFAM" id="SSF54928">
    <property type="entry name" value="RNA-binding domain, RBD"/>
    <property type="match status" value="2"/>
</dbReference>
<dbReference type="Proteomes" id="UP000001568">
    <property type="component" value="Chromosome 13"/>
</dbReference>
<organism evidence="3 5">
    <name type="scientific">Ostreococcus lucimarinus (strain CCE9901)</name>
    <dbReference type="NCBI Taxonomy" id="436017"/>
    <lineage>
        <taxon>Eukaryota</taxon>
        <taxon>Viridiplantae</taxon>
        <taxon>Chlorophyta</taxon>
        <taxon>Mamiellophyceae</taxon>
        <taxon>Mamiellales</taxon>
        <taxon>Bathycoccaceae</taxon>
        <taxon>Ostreococcus</taxon>
    </lineage>
</organism>
<protein>
    <recommendedName>
        <fullName evidence="2">RRM domain-containing protein</fullName>
    </recommendedName>
</protein>
<dbReference type="Pfam" id="PF00076">
    <property type="entry name" value="RRM_1"/>
    <property type="match status" value="2"/>
</dbReference>
<sequence length="183" mass="20123">EKAVPYTVFVKDVPASVSERELADVFASCGRIIDCRMCGDANTHKFSYAFVAFECAEAVDRALLLDKTPLHGKNIMVKKSDTAVIPVNPLLLPQNEREVESCARTIYVANVDKTVDSHALKLLFEDRAGPVNRLHLQVKNNAVANVAFVEFVDLESVGTALHLTGEQLGNRMIRVSASKTPLR</sequence>
<proteinExistence type="predicted"/>
<dbReference type="GeneID" id="5006877"/>
<dbReference type="PROSITE" id="PS50102">
    <property type="entry name" value="RRM"/>
    <property type="match status" value="2"/>
</dbReference>
<dbReference type="Gene3D" id="3.30.70.330">
    <property type="match status" value="2"/>
</dbReference>
<dbReference type="InterPro" id="IPR012677">
    <property type="entry name" value="Nucleotide-bd_a/b_plait_sf"/>
</dbReference>
<dbReference type="eggNOG" id="KOG0118">
    <property type="taxonomic scope" value="Eukaryota"/>
</dbReference>
<dbReference type="OrthoDB" id="7763451at2759"/>
<keyword evidence="5" id="KW-1185">Reference proteome</keyword>
<dbReference type="STRING" id="436017.A4S6R2"/>
<dbReference type="EMBL" id="CP000593">
    <property type="protein sequence ID" value="ABO99282.1"/>
    <property type="molecule type" value="Genomic_DNA"/>
</dbReference>
<dbReference type="Gramene" id="ABO99282">
    <property type="protein sequence ID" value="ABO99282"/>
    <property type="gene ID" value="OSTLU_7923"/>
</dbReference>
<dbReference type="Gramene" id="ABP01265">
    <property type="protein sequence ID" value="ABP01265"/>
    <property type="gene ID" value="OSTLU_7913"/>
</dbReference>
<evidence type="ECO:0000259" key="2">
    <source>
        <dbReference type="PROSITE" id="PS50102"/>
    </source>
</evidence>
<name>A4S6R2_OSTLU</name>
<dbReference type="OMA" id="CGDANTH"/>
<dbReference type="AlphaFoldDB" id="A4S6R2"/>
<dbReference type="GeneID" id="5004993"/>
<dbReference type="InterPro" id="IPR000504">
    <property type="entry name" value="RRM_dom"/>
</dbReference>
<dbReference type="KEGG" id="olu:OSTLU_7923"/>
<dbReference type="PANTHER" id="PTHR32343:SF22">
    <property type="entry name" value="LD29830P"/>
    <property type="match status" value="1"/>
</dbReference>
<dbReference type="HOGENOM" id="CLU_042473_1_0_1"/>
<reference evidence="3 5" key="1">
    <citation type="journal article" date="2007" name="Proc. Natl. Acad. Sci. U.S.A.">
        <title>The tiny eukaryote Ostreococcus provides genomic insights into the paradox of plankton speciation.</title>
        <authorList>
            <person name="Palenik B."/>
            <person name="Grimwood J."/>
            <person name="Aerts A."/>
            <person name="Rouze P."/>
            <person name="Salamov A."/>
            <person name="Putnam N."/>
            <person name="Dupont C."/>
            <person name="Jorgensen R."/>
            <person name="Derelle E."/>
            <person name="Rombauts S."/>
            <person name="Zhou K."/>
            <person name="Otillar R."/>
            <person name="Merchant S.S."/>
            <person name="Podell S."/>
            <person name="Gaasterland T."/>
            <person name="Napoli C."/>
            <person name="Gendler K."/>
            <person name="Manuell A."/>
            <person name="Tai V."/>
            <person name="Vallon O."/>
            <person name="Piganeau G."/>
            <person name="Jancek S."/>
            <person name="Heijde M."/>
            <person name="Jabbari K."/>
            <person name="Bowler C."/>
            <person name="Lohr M."/>
            <person name="Robbens S."/>
            <person name="Werner G."/>
            <person name="Dubchak I."/>
            <person name="Pazour G.J."/>
            <person name="Ren Q."/>
            <person name="Paulsen I."/>
            <person name="Delwiche C."/>
            <person name="Schmutz J."/>
            <person name="Rokhsar D."/>
            <person name="Van de Peer Y."/>
            <person name="Moreau H."/>
            <person name="Grigoriev I.V."/>
        </authorList>
    </citation>
    <scope>NUCLEOTIDE SEQUENCE [LARGE SCALE GENOMIC DNA]</scope>
    <source>
        <strain evidence="3 5">CCE9901</strain>
    </source>
</reference>
<dbReference type="PANTHER" id="PTHR32343">
    <property type="entry name" value="SERINE/ARGININE-RICH SPLICING FACTOR"/>
    <property type="match status" value="1"/>
</dbReference>
<dbReference type="GO" id="GO:0003723">
    <property type="term" value="F:RNA binding"/>
    <property type="evidence" value="ECO:0007669"/>
    <property type="project" value="UniProtKB-UniRule"/>
</dbReference>
<feature type="non-terminal residue" evidence="3">
    <location>
        <position position="1"/>
    </location>
</feature>
<dbReference type="Proteomes" id="UP000001568">
    <property type="component" value="Chromosome 21"/>
</dbReference>
<dbReference type="InterPro" id="IPR035979">
    <property type="entry name" value="RBD_domain_sf"/>
</dbReference>
<feature type="non-terminal residue" evidence="3">
    <location>
        <position position="183"/>
    </location>
</feature>
<evidence type="ECO:0000313" key="4">
    <source>
        <dbReference type="EMBL" id="ABP01265.1"/>
    </source>
</evidence>
<gene>
    <name evidence="4" type="ORF">OSTLU_7913</name>
    <name evidence="3" type="ORF">OSTLU_7923</name>
</gene>
<evidence type="ECO:0000256" key="1">
    <source>
        <dbReference type="PROSITE-ProRule" id="PRU00176"/>
    </source>
</evidence>
<dbReference type="SMART" id="SM00360">
    <property type="entry name" value="RRM"/>
    <property type="match status" value="2"/>
</dbReference>
<feature type="domain" description="RRM" evidence="2">
    <location>
        <begin position="6"/>
        <end position="82"/>
    </location>
</feature>
<accession>A4S6R2</accession>
<keyword evidence="1" id="KW-0694">RNA-binding</keyword>
<dbReference type="EMBL" id="CP000601">
    <property type="protein sequence ID" value="ABP01265.1"/>
    <property type="molecule type" value="Genomic_DNA"/>
</dbReference>
<dbReference type="KEGG" id="olu:OSTLU_7913"/>
<evidence type="ECO:0000313" key="5">
    <source>
        <dbReference type="Proteomes" id="UP000001568"/>
    </source>
</evidence>
<feature type="domain" description="RRM" evidence="2">
    <location>
        <begin position="104"/>
        <end position="180"/>
    </location>
</feature>